<dbReference type="EMBL" id="AVBF01000028">
    <property type="protein sequence ID" value="KGP72576.1"/>
    <property type="molecule type" value="Genomic_DNA"/>
</dbReference>
<feature type="transmembrane region" description="Helical" evidence="1">
    <location>
        <begin position="28"/>
        <end position="50"/>
    </location>
</feature>
<dbReference type="Proteomes" id="UP000030147">
    <property type="component" value="Unassembled WGS sequence"/>
</dbReference>
<reference evidence="2 3" key="1">
    <citation type="journal article" date="2015" name="Stand. Genomic Sci.">
        <title>High quality draft genome sequence of the moderately halophilic bacterium Pontibacillus yanchengensis Y32(T) and comparison among Pontibacillus genomes.</title>
        <authorList>
            <person name="Huang J."/>
            <person name="Qiao Z.X."/>
            <person name="Tang J.W."/>
            <person name="Wang G."/>
        </authorList>
    </citation>
    <scope>NUCLEOTIDE SEQUENCE [LARGE SCALE GENOMIC DNA]</scope>
    <source>
        <strain evidence="2 3">Y32</strain>
    </source>
</reference>
<evidence type="ECO:0000313" key="3">
    <source>
        <dbReference type="Proteomes" id="UP000030147"/>
    </source>
</evidence>
<accession>A0A0A2TEN5</accession>
<keyword evidence="1" id="KW-1133">Transmembrane helix</keyword>
<proteinExistence type="predicted"/>
<keyword evidence="3" id="KW-1185">Reference proteome</keyword>
<protein>
    <submittedName>
        <fullName evidence="2">Membrane protein</fullName>
    </submittedName>
</protein>
<evidence type="ECO:0000256" key="1">
    <source>
        <dbReference type="SAM" id="Phobius"/>
    </source>
</evidence>
<dbReference type="OrthoDB" id="2696663at2"/>
<dbReference type="AlphaFoldDB" id="A0A0A2TEN5"/>
<keyword evidence="1" id="KW-0472">Membrane</keyword>
<sequence>MLWVIVFALVTILSVVFALRNKRPVWLVVPFVSILAFMLVKIAMVPLPFWDTVQFIFNLRG</sequence>
<dbReference type="STRING" id="1385514.N782_11910"/>
<dbReference type="RefSeq" id="WP_036819728.1">
    <property type="nucleotide sequence ID" value="NZ_AVBF01000028.1"/>
</dbReference>
<name>A0A0A2TEN5_9BACI</name>
<evidence type="ECO:0000313" key="2">
    <source>
        <dbReference type="EMBL" id="KGP72576.1"/>
    </source>
</evidence>
<comment type="caution">
    <text evidence="2">The sequence shown here is derived from an EMBL/GenBank/DDBJ whole genome shotgun (WGS) entry which is preliminary data.</text>
</comment>
<gene>
    <name evidence="2" type="ORF">N782_11910</name>
</gene>
<keyword evidence="1" id="KW-0812">Transmembrane</keyword>
<organism evidence="2 3">
    <name type="scientific">Pontibacillus yanchengensis Y32</name>
    <dbReference type="NCBI Taxonomy" id="1385514"/>
    <lineage>
        <taxon>Bacteria</taxon>
        <taxon>Bacillati</taxon>
        <taxon>Bacillota</taxon>
        <taxon>Bacilli</taxon>
        <taxon>Bacillales</taxon>
        <taxon>Bacillaceae</taxon>
        <taxon>Pontibacillus</taxon>
    </lineage>
</organism>
<dbReference type="eggNOG" id="ENOG5033HCJ">
    <property type="taxonomic scope" value="Bacteria"/>
</dbReference>